<feature type="domain" description="NAD-dependent epimerase/dehydratase" evidence="1">
    <location>
        <begin position="11"/>
        <end position="209"/>
    </location>
</feature>
<keyword evidence="3" id="KW-1185">Reference proteome</keyword>
<dbReference type="PANTHER" id="PTHR43103:SF6">
    <property type="entry name" value="PUTATIVE-RELATED"/>
    <property type="match status" value="1"/>
</dbReference>
<dbReference type="Gene3D" id="3.40.50.720">
    <property type="entry name" value="NAD(P)-binding Rossmann-like Domain"/>
    <property type="match status" value="1"/>
</dbReference>
<reference evidence="2" key="1">
    <citation type="journal article" date="2020" name="Stud. Mycol.">
        <title>101 Dothideomycetes genomes: a test case for predicting lifestyles and emergence of pathogens.</title>
        <authorList>
            <person name="Haridas S."/>
            <person name="Albert R."/>
            <person name="Binder M."/>
            <person name="Bloem J."/>
            <person name="Labutti K."/>
            <person name="Salamov A."/>
            <person name="Andreopoulos B."/>
            <person name="Baker S."/>
            <person name="Barry K."/>
            <person name="Bills G."/>
            <person name="Bluhm B."/>
            <person name="Cannon C."/>
            <person name="Castanera R."/>
            <person name="Culley D."/>
            <person name="Daum C."/>
            <person name="Ezra D."/>
            <person name="Gonzalez J."/>
            <person name="Henrissat B."/>
            <person name="Kuo A."/>
            <person name="Liang C."/>
            <person name="Lipzen A."/>
            <person name="Lutzoni F."/>
            <person name="Magnuson J."/>
            <person name="Mondo S."/>
            <person name="Nolan M."/>
            <person name="Ohm R."/>
            <person name="Pangilinan J."/>
            <person name="Park H.-J."/>
            <person name="Ramirez L."/>
            <person name="Alfaro M."/>
            <person name="Sun H."/>
            <person name="Tritt A."/>
            <person name="Yoshinaga Y."/>
            <person name="Zwiers L.-H."/>
            <person name="Turgeon B."/>
            <person name="Goodwin S."/>
            <person name="Spatafora J."/>
            <person name="Crous P."/>
            <person name="Grigoriev I."/>
        </authorList>
    </citation>
    <scope>NUCLEOTIDE SEQUENCE</scope>
    <source>
        <strain evidence="2">CBS 109.77</strain>
    </source>
</reference>
<name>A0A6A6X7B2_9PLEO</name>
<sequence length="307" mass="34316">MSTPSRTGKRIVFTGGSGLAGRHVITKLLEHGHKILNIDLTPLDNPEVYTLKADLTDGAQAFNSLSCHFNVSEPFPGPVQIPDAVIHFAGIPRPMLIPDSELFRINTLSSYNIIESACKLGIRKIILASSITVYGVTYAEGDVSYPSFPVDEDVPTEPMDIYATSKVCMERVAASFARRFPNVDIYVLRIGAVITPELYKQKFKAYIEQPEKWKVHGWSYTDARDLGNMCHRCVEKEGLGFQVFNATNDEITGEEETESFLKRVCPETRWTRKLGKYEAPVTNRKMKEVLGFREAYGWRAMLLGGGG</sequence>
<organism evidence="2 3">
    <name type="scientific">Melanomma pulvis-pyrius CBS 109.77</name>
    <dbReference type="NCBI Taxonomy" id="1314802"/>
    <lineage>
        <taxon>Eukaryota</taxon>
        <taxon>Fungi</taxon>
        <taxon>Dikarya</taxon>
        <taxon>Ascomycota</taxon>
        <taxon>Pezizomycotina</taxon>
        <taxon>Dothideomycetes</taxon>
        <taxon>Pleosporomycetidae</taxon>
        <taxon>Pleosporales</taxon>
        <taxon>Melanommataceae</taxon>
        <taxon>Melanomma</taxon>
    </lineage>
</organism>
<evidence type="ECO:0000313" key="2">
    <source>
        <dbReference type="EMBL" id="KAF2791993.1"/>
    </source>
</evidence>
<gene>
    <name evidence="2" type="ORF">K505DRAFT_308445</name>
</gene>
<dbReference type="Pfam" id="PF01370">
    <property type="entry name" value="Epimerase"/>
    <property type="match status" value="1"/>
</dbReference>
<dbReference type="Proteomes" id="UP000799757">
    <property type="component" value="Unassembled WGS sequence"/>
</dbReference>
<dbReference type="OrthoDB" id="202470at2759"/>
<dbReference type="AlphaFoldDB" id="A0A6A6X7B2"/>
<proteinExistence type="predicted"/>
<dbReference type="PANTHER" id="PTHR43103">
    <property type="entry name" value="NUCLEOSIDE-DIPHOSPHATE-SUGAR EPIMERASE"/>
    <property type="match status" value="1"/>
</dbReference>
<dbReference type="CDD" id="cd08946">
    <property type="entry name" value="SDR_e"/>
    <property type="match status" value="1"/>
</dbReference>
<evidence type="ECO:0000259" key="1">
    <source>
        <dbReference type="Pfam" id="PF01370"/>
    </source>
</evidence>
<accession>A0A6A6X7B2</accession>
<dbReference type="InterPro" id="IPR036291">
    <property type="entry name" value="NAD(P)-bd_dom_sf"/>
</dbReference>
<dbReference type="SUPFAM" id="SSF51735">
    <property type="entry name" value="NAD(P)-binding Rossmann-fold domains"/>
    <property type="match status" value="1"/>
</dbReference>
<dbReference type="EMBL" id="MU001991">
    <property type="protein sequence ID" value="KAF2791993.1"/>
    <property type="molecule type" value="Genomic_DNA"/>
</dbReference>
<protein>
    <submittedName>
        <fullName evidence="2">NAD-dependent epimerase/dehydratase-like protein</fullName>
    </submittedName>
</protein>
<evidence type="ECO:0000313" key="3">
    <source>
        <dbReference type="Proteomes" id="UP000799757"/>
    </source>
</evidence>
<dbReference type="InterPro" id="IPR001509">
    <property type="entry name" value="Epimerase_deHydtase"/>
</dbReference>